<dbReference type="Proteomes" id="UP001200741">
    <property type="component" value="Unassembled WGS sequence"/>
</dbReference>
<accession>A0ABS8Y4K0</accession>
<dbReference type="EMBL" id="JAJTWU010000019">
    <property type="protein sequence ID" value="MCE4558179.1"/>
    <property type="molecule type" value="Genomic_DNA"/>
</dbReference>
<protein>
    <submittedName>
        <fullName evidence="1">DUF2220 domain-containing protein</fullName>
    </submittedName>
</protein>
<evidence type="ECO:0000313" key="1">
    <source>
        <dbReference type="EMBL" id="MCE4558179.1"/>
    </source>
</evidence>
<reference evidence="1 2" key="1">
    <citation type="submission" date="2021-12" db="EMBL/GenBank/DDBJ databases">
        <title>Genome seq of P8.</title>
        <authorList>
            <person name="Seo T."/>
        </authorList>
    </citation>
    <scope>NUCLEOTIDE SEQUENCE [LARGE SCALE GENOMIC DNA]</scope>
    <source>
        <strain evidence="1 2">P8</strain>
    </source>
</reference>
<sequence length="50" mass="5751">MARLTPEETAVYDDLRFDRHQPRCVCSLEQERVGLGWLNERLAALFGVST</sequence>
<keyword evidence="2" id="KW-1185">Reference proteome</keyword>
<gene>
    <name evidence="1" type="ORF">LXT13_27755</name>
</gene>
<organism evidence="1 2">
    <name type="scientific">Pelomonas cellulosilytica</name>
    <dbReference type="NCBI Taxonomy" id="2906762"/>
    <lineage>
        <taxon>Bacteria</taxon>
        <taxon>Pseudomonadati</taxon>
        <taxon>Pseudomonadota</taxon>
        <taxon>Betaproteobacteria</taxon>
        <taxon>Burkholderiales</taxon>
        <taxon>Sphaerotilaceae</taxon>
        <taxon>Roseateles</taxon>
    </lineage>
</organism>
<name>A0ABS8Y4K0_9BURK</name>
<comment type="caution">
    <text evidence="1">The sequence shown here is derived from an EMBL/GenBank/DDBJ whole genome shotgun (WGS) entry which is preliminary data.</text>
</comment>
<proteinExistence type="predicted"/>
<evidence type="ECO:0000313" key="2">
    <source>
        <dbReference type="Proteomes" id="UP001200741"/>
    </source>
</evidence>